<dbReference type="CDD" id="cd11386">
    <property type="entry name" value="MCP_signal"/>
    <property type="match status" value="1"/>
</dbReference>
<comment type="similarity">
    <text evidence="6">Belongs to the methyl-accepting chemotaxis (MCP) protein family.</text>
</comment>
<evidence type="ECO:0000256" key="3">
    <source>
        <dbReference type="ARBA" id="ARBA00022989"/>
    </source>
</evidence>
<keyword evidence="11" id="KW-1185">Reference proteome</keyword>
<evidence type="ECO:0000259" key="9">
    <source>
        <dbReference type="PROSITE" id="PS50111"/>
    </source>
</evidence>
<evidence type="ECO:0000256" key="7">
    <source>
        <dbReference type="PROSITE-ProRule" id="PRU00284"/>
    </source>
</evidence>
<dbReference type="GO" id="GO:0016020">
    <property type="term" value="C:membrane"/>
    <property type="evidence" value="ECO:0007669"/>
    <property type="project" value="UniProtKB-SubCell"/>
</dbReference>
<evidence type="ECO:0000256" key="5">
    <source>
        <dbReference type="ARBA" id="ARBA00023224"/>
    </source>
</evidence>
<dbReference type="SUPFAM" id="SSF58104">
    <property type="entry name" value="Methyl-accepting chemotaxis protein (MCP) signaling domain"/>
    <property type="match status" value="1"/>
</dbReference>
<dbReference type="AlphaFoldDB" id="A0A0M2V6K1"/>
<dbReference type="Proteomes" id="UP000034228">
    <property type="component" value="Unassembled WGS sequence"/>
</dbReference>
<dbReference type="STRING" id="336831.WG68_06665"/>
<dbReference type="SMART" id="SM00283">
    <property type="entry name" value="MA"/>
    <property type="match status" value="1"/>
</dbReference>
<gene>
    <name evidence="10" type="ORF">WG68_06665</name>
</gene>
<keyword evidence="2 8" id="KW-0812">Transmembrane</keyword>
<evidence type="ECO:0000256" key="2">
    <source>
        <dbReference type="ARBA" id="ARBA00022692"/>
    </source>
</evidence>
<dbReference type="PATRIC" id="fig|336831.14.peg.1232"/>
<evidence type="ECO:0000256" key="6">
    <source>
        <dbReference type="ARBA" id="ARBA00029447"/>
    </source>
</evidence>
<accession>A0A0M2V6K1</accession>
<name>A0A0M2V6K1_9GAMM</name>
<sequence length="497" mass="54443">MAIIIPRFRVQAYSIMSVVNIGLFILALLLASWHSTWLPALLIGLPSAVLPILFYRLLGDHLLVRLSFGVSLMFFAALHIHQAAGMLEMHFGIFVLLALLIAFRDYRVILAAAVTIAVHHLLFMWLQMQDVGVFLVPVQSLSLGIIMVHAAFVVVEAAVLIVISRHSYREAEVGQSLFDATEKLLTSDGKVELTHRCVDLNSRVINNFNAVFDTLQKTLTTIEQQSTTLKKESGILRAEGDALAVSMRNEMTEVERIAAATEQMSHSIQDVFNLSQQVLQFSKAAERAADEGKTSVSNTISSVQQLANQLSDTGRTVNDVANATVDIRKVLDVIQSIAEQTNLLALNAAIEAARAGEQGRGFAVVADEVRTLASRTRGSTDEIKQMIERLVDNSAQSVTVVKRSIEQLEDTRQHAEQSGQLLQTILDQARQVADSSDTMANALQQQSASSNEVAQSVQQLNQMTSEQNALGIKVLQSADSLEQITVALSQESAKFRV</sequence>
<keyword evidence="3 8" id="KW-1133">Transmembrane helix</keyword>
<dbReference type="OrthoDB" id="9781845at2"/>
<feature type="domain" description="Methyl-accepting transducer" evidence="9">
    <location>
        <begin position="225"/>
        <end position="461"/>
    </location>
</feature>
<dbReference type="Gene3D" id="1.10.287.950">
    <property type="entry name" value="Methyl-accepting chemotaxis protein"/>
    <property type="match status" value="1"/>
</dbReference>
<feature type="transmembrane region" description="Helical" evidence="8">
    <location>
        <begin position="86"/>
        <end position="103"/>
    </location>
</feature>
<evidence type="ECO:0000313" key="10">
    <source>
        <dbReference type="EMBL" id="KKO46039.1"/>
    </source>
</evidence>
<feature type="transmembrane region" description="Helical" evidence="8">
    <location>
        <begin position="108"/>
        <end position="128"/>
    </location>
</feature>
<proteinExistence type="inferred from homology"/>
<dbReference type="EMBL" id="LAHO01000005">
    <property type="protein sequence ID" value="KKO46039.1"/>
    <property type="molecule type" value="Genomic_DNA"/>
</dbReference>
<dbReference type="Pfam" id="PF00015">
    <property type="entry name" value="MCPsignal"/>
    <property type="match status" value="1"/>
</dbReference>
<dbReference type="PROSITE" id="PS50111">
    <property type="entry name" value="CHEMOTAXIS_TRANSDUC_2"/>
    <property type="match status" value="1"/>
</dbReference>
<feature type="transmembrane region" description="Helical" evidence="8">
    <location>
        <begin position="12"/>
        <end position="31"/>
    </location>
</feature>
<comment type="caution">
    <text evidence="10">The sequence shown here is derived from an EMBL/GenBank/DDBJ whole genome shotgun (WGS) entry which is preliminary data.</text>
</comment>
<dbReference type="GO" id="GO:0006935">
    <property type="term" value="P:chemotaxis"/>
    <property type="evidence" value="ECO:0007669"/>
    <property type="project" value="UniProtKB-ARBA"/>
</dbReference>
<protein>
    <submittedName>
        <fullName evidence="10">Chemotaxis protein</fullName>
    </submittedName>
</protein>
<evidence type="ECO:0000313" key="11">
    <source>
        <dbReference type="Proteomes" id="UP000034228"/>
    </source>
</evidence>
<reference evidence="10 11" key="1">
    <citation type="submission" date="2015-03" db="EMBL/GenBank/DDBJ databases">
        <title>Draft genome sequences of two protease-producing strains of Arsukibacterium isolated from two cold and alkaline environments.</title>
        <authorList>
            <person name="Lylloff J.E."/>
            <person name="Skov L.B."/>
            <person name="Jepsen M."/>
            <person name="Hallin P.F."/>
            <person name="Sorensen S.J."/>
            <person name="Stougaard P."/>
            <person name="Glaring M.A."/>
        </authorList>
    </citation>
    <scope>NUCLEOTIDE SEQUENCE [LARGE SCALE GENOMIC DNA]</scope>
    <source>
        <strain evidence="10 11">GCM72</strain>
    </source>
</reference>
<organism evidence="10 11">
    <name type="scientific">Arsukibacterium ikkense</name>
    <dbReference type="NCBI Taxonomy" id="336831"/>
    <lineage>
        <taxon>Bacteria</taxon>
        <taxon>Pseudomonadati</taxon>
        <taxon>Pseudomonadota</taxon>
        <taxon>Gammaproteobacteria</taxon>
        <taxon>Chromatiales</taxon>
        <taxon>Chromatiaceae</taxon>
        <taxon>Arsukibacterium</taxon>
    </lineage>
</organism>
<dbReference type="GO" id="GO:0007165">
    <property type="term" value="P:signal transduction"/>
    <property type="evidence" value="ECO:0007669"/>
    <property type="project" value="UniProtKB-KW"/>
</dbReference>
<evidence type="ECO:0000256" key="8">
    <source>
        <dbReference type="SAM" id="Phobius"/>
    </source>
</evidence>
<keyword evidence="5 7" id="KW-0807">Transducer</keyword>
<evidence type="ECO:0000256" key="1">
    <source>
        <dbReference type="ARBA" id="ARBA00004141"/>
    </source>
</evidence>
<dbReference type="FunFam" id="1.10.287.950:FF:000001">
    <property type="entry name" value="Methyl-accepting chemotaxis sensory transducer"/>
    <property type="match status" value="1"/>
</dbReference>
<dbReference type="RefSeq" id="WP_046556901.1">
    <property type="nucleotide sequence ID" value="NZ_LAHO01000005.1"/>
</dbReference>
<dbReference type="PANTHER" id="PTHR32089">
    <property type="entry name" value="METHYL-ACCEPTING CHEMOTAXIS PROTEIN MCPB"/>
    <property type="match status" value="1"/>
</dbReference>
<feature type="transmembrane region" description="Helical" evidence="8">
    <location>
        <begin position="140"/>
        <end position="163"/>
    </location>
</feature>
<comment type="subcellular location">
    <subcellularLocation>
        <location evidence="1">Membrane</location>
        <topology evidence="1">Multi-pass membrane protein</topology>
    </subcellularLocation>
</comment>
<dbReference type="PANTHER" id="PTHR32089:SF119">
    <property type="entry name" value="METHYL-ACCEPTING CHEMOTAXIS PROTEIN CTPL"/>
    <property type="match status" value="1"/>
</dbReference>
<dbReference type="InterPro" id="IPR004089">
    <property type="entry name" value="MCPsignal_dom"/>
</dbReference>
<evidence type="ECO:0000256" key="4">
    <source>
        <dbReference type="ARBA" id="ARBA00023136"/>
    </source>
</evidence>
<feature type="transmembrane region" description="Helical" evidence="8">
    <location>
        <begin position="62"/>
        <end position="80"/>
    </location>
</feature>
<feature type="transmembrane region" description="Helical" evidence="8">
    <location>
        <begin position="37"/>
        <end position="55"/>
    </location>
</feature>
<keyword evidence="4 8" id="KW-0472">Membrane</keyword>